<reference evidence="2 3" key="1">
    <citation type="submission" date="2021-01" db="EMBL/GenBank/DDBJ databases">
        <title>Brevundimonas vitis sp. nov., an bacterium isolated from grape (Vitis vinifera).</title>
        <authorList>
            <person name="Jiang L."/>
            <person name="Lee J."/>
        </authorList>
    </citation>
    <scope>NUCLEOTIDE SEQUENCE [LARGE SCALE GENOMIC DNA]</scope>
    <source>
        <strain evidence="2 3">GRTSA-9</strain>
    </source>
</reference>
<organism evidence="2 3">
    <name type="scientific">Brevundimonas vitisensis</name>
    <dbReference type="NCBI Taxonomy" id="2800818"/>
    <lineage>
        <taxon>Bacteria</taxon>
        <taxon>Pseudomonadati</taxon>
        <taxon>Pseudomonadota</taxon>
        <taxon>Alphaproteobacteria</taxon>
        <taxon>Caulobacterales</taxon>
        <taxon>Caulobacteraceae</taxon>
        <taxon>Brevundimonas</taxon>
    </lineage>
</organism>
<keyword evidence="3" id="KW-1185">Reference proteome</keyword>
<dbReference type="RefSeq" id="WP_201102309.1">
    <property type="nucleotide sequence ID" value="NZ_CP067977.1"/>
</dbReference>
<evidence type="ECO:0000313" key="2">
    <source>
        <dbReference type="EMBL" id="QQQ17934.1"/>
    </source>
</evidence>
<feature type="chain" id="PRO_5045776676" evidence="1">
    <location>
        <begin position="29"/>
        <end position="227"/>
    </location>
</feature>
<protein>
    <submittedName>
        <fullName evidence="2">Uncharacterized protein</fullName>
    </submittedName>
</protein>
<keyword evidence="1" id="KW-0732">Signal</keyword>
<evidence type="ECO:0000256" key="1">
    <source>
        <dbReference type="SAM" id="SignalP"/>
    </source>
</evidence>
<proteinExistence type="predicted"/>
<feature type="signal peptide" evidence="1">
    <location>
        <begin position="1"/>
        <end position="28"/>
    </location>
</feature>
<dbReference type="Proteomes" id="UP000595448">
    <property type="component" value="Chromosome"/>
</dbReference>
<sequence>MMMAGFKLGRSARRLGLGLGLIAALAGASPVEVSAPVQDPSALSPEAVGIGQVVTAAELAAWGRRRGDPGALILAARMLGEVPVRVGEGEAPILTPDRLLDEAASLSLGQPAWLDAIDRVREHGSRGVDSSSFGEGPIFTVKEVRARAVYGFNVQARGGEVLRIAAIGDGDTNIDLSMRDASGAVICRDGSGDHYPVCTVVPPRAGTVRIDIINRGDVWTKVQILSN</sequence>
<gene>
    <name evidence="2" type="ORF">JIP62_11440</name>
</gene>
<evidence type="ECO:0000313" key="3">
    <source>
        <dbReference type="Proteomes" id="UP000595448"/>
    </source>
</evidence>
<name>A0ABX7BK45_9CAUL</name>
<dbReference type="EMBL" id="CP067977">
    <property type="protein sequence ID" value="QQQ17934.1"/>
    <property type="molecule type" value="Genomic_DNA"/>
</dbReference>
<accession>A0ABX7BK45</accession>